<evidence type="ECO:0000313" key="3">
    <source>
        <dbReference type="EMBL" id="ODV62603.1"/>
    </source>
</evidence>
<keyword evidence="3" id="KW-0378">Hydrolase</keyword>
<proteinExistence type="predicted"/>
<reference evidence="4" key="1">
    <citation type="submission" date="2016-05" db="EMBL/GenBank/DDBJ databases">
        <title>Comparative genomics of biotechnologically important yeasts.</title>
        <authorList>
            <consortium name="DOE Joint Genome Institute"/>
            <person name="Riley R."/>
            <person name="Haridas S."/>
            <person name="Wolfe K.H."/>
            <person name="Lopes M.R."/>
            <person name="Hittinger C.T."/>
            <person name="Goker M."/>
            <person name="Salamov A."/>
            <person name="Wisecaver J."/>
            <person name="Long T.M."/>
            <person name="Aerts A.L."/>
            <person name="Barry K."/>
            <person name="Choi C."/>
            <person name="Clum A."/>
            <person name="Coughlan A.Y."/>
            <person name="Deshpande S."/>
            <person name="Douglass A.P."/>
            <person name="Hanson S.J."/>
            <person name="Klenk H.-P."/>
            <person name="Labutti K."/>
            <person name="Lapidus A."/>
            <person name="Lindquist E."/>
            <person name="Lipzen A."/>
            <person name="Meier-Kolthoff J.P."/>
            <person name="Ohm R.A."/>
            <person name="Otillar R.P."/>
            <person name="Pangilinan J."/>
            <person name="Peng Y."/>
            <person name="Rokas A."/>
            <person name="Rosa C.A."/>
            <person name="Scheuner C."/>
            <person name="Sibirny A.A."/>
            <person name="Slot J.C."/>
            <person name="Stielow J.B."/>
            <person name="Sun H."/>
            <person name="Kurtzman C.P."/>
            <person name="Blackwell M."/>
            <person name="Grigoriev I.V."/>
            <person name="Jeffries T.W."/>
        </authorList>
    </citation>
    <scope>NUCLEOTIDE SEQUENCE [LARGE SCALE GENOMIC DNA]</scope>
    <source>
        <strain evidence="4">DSM 1968</strain>
    </source>
</reference>
<protein>
    <submittedName>
        <fullName evidence="3">N-terminal nucleophile aminohydrolase</fullName>
    </submittedName>
</protein>
<dbReference type="InterPro" id="IPR000246">
    <property type="entry name" value="Peptidase_T2"/>
</dbReference>
<dbReference type="InParanoid" id="A0A1D2VLX0"/>
<sequence>MDLLVLVHVGAGNHQKRHLPDFKALVSRACSQGLSDLISSDLSSTTKALSNTSKLVEASKLTNASYGSSLSYNGKIVNDACVLLKDHASQKFVSFALSNIQNFKYPITRCLNFLLLKEIDVGQFCAGITKPCVFADNHFDYFNINRDRPSDSDDYLLNDGYCNNISLLSSNSINFYRQNEDRFLKNEPIIKDNNVNNNINDTIGILINDSKNSLSHGVSSGGNFFKSDQRIGCAGLIGPSLFNLTSLELPLYEILSSSRKKEFYYEISTMCSGNGEDIIEMDLARFASTYILENLLVSNDEDDLDLSKLLQDSIVKASKRIHLKSFNYQNKNTNADKNANANANSNTNQDKIIYVGVISYIRKFSLKSKKIVWNTILYCHSTESFIFGYKYNSNKTQFMFSSLLDPKRIGVSFSRGEFILK</sequence>
<evidence type="ECO:0000256" key="2">
    <source>
        <dbReference type="PIRSR" id="PIRSR600246-3"/>
    </source>
</evidence>
<dbReference type="EMBL" id="KV454477">
    <property type="protein sequence ID" value="ODV62603.1"/>
    <property type="molecule type" value="Genomic_DNA"/>
</dbReference>
<dbReference type="STRING" id="1344418.A0A1D2VLX0"/>
<gene>
    <name evidence="3" type="ORF">ASCRUDRAFT_7152</name>
</gene>
<accession>A0A1D2VLX0</accession>
<dbReference type="PANTHER" id="PTHR10188:SF8">
    <property type="entry name" value="THREONINE ASPARTASE 1"/>
    <property type="match status" value="1"/>
</dbReference>
<keyword evidence="4" id="KW-1185">Reference proteome</keyword>
<name>A0A1D2VLX0_9ASCO</name>
<dbReference type="GO" id="GO:0004298">
    <property type="term" value="F:threonine-type endopeptidase activity"/>
    <property type="evidence" value="ECO:0007669"/>
    <property type="project" value="TreeGrafter"/>
</dbReference>
<evidence type="ECO:0000313" key="4">
    <source>
        <dbReference type="Proteomes" id="UP000095038"/>
    </source>
</evidence>
<feature type="active site" description="Nucleophile" evidence="1">
    <location>
        <position position="202"/>
    </location>
</feature>
<dbReference type="GO" id="GO:0051604">
    <property type="term" value="P:protein maturation"/>
    <property type="evidence" value="ECO:0007669"/>
    <property type="project" value="TreeGrafter"/>
</dbReference>
<evidence type="ECO:0000256" key="1">
    <source>
        <dbReference type="PIRSR" id="PIRSR600246-1"/>
    </source>
</evidence>
<dbReference type="InterPro" id="IPR029055">
    <property type="entry name" value="Ntn_hydrolases_N"/>
</dbReference>
<dbReference type="Proteomes" id="UP000095038">
    <property type="component" value="Unassembled WGS sequence"/>
</dbReference>
<dbReference type="GeneID" id="30965594"/>
<dbReference type="RefSeq" id="XP_020048910.1">
    <property type="nucleotide sequence ID" value="XM_020191958.1"/>
</dbReference>
<feature type="site" description="Cleavage; by autolysis" evidence="2">
    <location>
        <begin position="201"/>
        <end position="202"/>
    </location>
</feature>
<dbReference type="PANTHER" id="PTHR10188">
    <property type="entry name" value="L-ASPARAGINASE"/>
    <property type="match status" value="1"/>
</dbReference>
<dbReference type="SUPFAM" id="SSF56235">
    <property type="entry name" value="N-terminal nucleophile aminohydrolases (Ntn hydrolases)"/>
    <property type="match status" value="1"/>
</dbReference>
<dbReference type="AlphaFoldDB" id="A0A1D2VLX0"/>
<organism evidence="3 4">
    <name type="scientific">Ascoidea rubescens DSM 1968</name>
    <dbReference type="NCBI Taxonomy" id="1344418"/>
    <lineage>
        <taxon>Eukaryota</taxon>
        <taxon>Fungi</taxon>
        <taxon>Dikarya</taxon>
        <taxon>Ascomycota</taxon>
        <taxon>Saccharomycotina</taxon>
        <taxon>Saccharomycetes</taxon>
        <taxon>Ascoideaceae</taxon>
        <taxon>Ascoidea</taxon>
    </lineage>
</organism>
<dbReference type="Gene3D" id="3.60.20.30">
    <property type="entry name" value="(Glycosyl)asparaginase"/>
    <property type="match status" value="1"/>
</dbReference>
<dbReference type="OrthoDB" id="77601at2759"/>
<dbReference type="GO" id="GO:0005737">
    <property type="term" value="C:cytoplasm"/>
    <property type="evidence" value="ECO:0007669"/>
    <property type="project" value="TreeGrafter"/>
</dbReference>